<proteinExistence type="predicted"/>
<dbReference type="EMBL" id="CP073078">
    <property type="protein sequence ID" value="QUD90423.1"/>
    <property type="molecule type" value="Genomic_DNA"/>
</dbReference>
<feature type="domain" description="Transcriptional regulator-like" evidence="1">
    <location>
        <begin position="6"/>
        <end position="62"/>
    </location>
</feature>
<dbReference type="Proteomes" id="UP000676409">
    <property type="component" value="Chromosome"/>
</dbReference>
<dbReference type="Pfam" id="PF20109">
    <property type="entry name" value="Trans_reg_dom"/>
    <property type="match status" value="1"/>
</dbReference>
<keyword evidence="3" id="KW-1185">Reference proteome</keyword>
<evidence type="ECO:0000313" key="3">
    <source>
        <dbReference type="Proteomes" id="UP000676409"/>
    </source>
</evidence>
<gene>
    <name evidence="2" type="ORF">KCG34_11435</name>
</gene>
<name>A0A975IWZ8_9CAUL</name>
<dbReference type="AlphaFoldDB" id="A0A975IWZ8"/>
<dbReference type="KEGG" id="caul:KCG34_11435"/>
<reference evidence="2" key="1">
    <citation type="submission" date="2021-04" db="EMBL/GenBank/DDBJ databases">
        <title>The complete genome sequence of Caulobacter sp. S6.</title>
        <authorList>
            <person name="Tang Y."/>
            <person name="Ouyang W."/>
            <person name="Liu Q."/>
            <person name="Huang B."/>
            <person name="Guo Z."/>
            <person name="Lei P."/>
        </authorList>
    </citation>
    <scope>NUCLEOTIDE SEQUENCE</scope>
    <source>
        <strain evidence="2">S6</strain>
    </source>
</reference>
<evidence type="ECO:0000259" key="1">
    <source>
        <dbReference type="Pfam" id="PF20109"/>
    </source>
</evidence>
<organism evidence="2 3">
    <name type="scientific">Phenylobacterium montanum</name>
    <dbReference type="NCBI Taxonomy" id="2823693"/>
    <lineage>
        <taxon>Bacteria</taxon>
        <taxon>Pseudomonadati</taxon>
        <taxon>Pseudomonadota</taxon>
        <taxon>Alphaproteobacteria</taxon>
        <taxon>Caulobacterales</taxon>
        <taxon>Caulobacteraceae</taxon>
        <taxon>Phenylobacterium</taxon>
    </lineage>
</organism>
<dbReference type="RefSeq" id="WP_211940474.1">
    <property type="nucleotide sequence ID" value="NZ_CP073078.1"/>
</dbReference>
<accession>A0A975IWZ8</accession>
<protein>
    <recommendedName>
        <fullName evidence="1">Transcriptional regulator-like domain-containing protein</fullName>
    </recommendedName>
</protein>
<evidence type="ECO:0000313" key="2">
    <source>
        <dbReference type="EMBL" id="QUD90423.1"/>
    </source>
</evidence>
<sequence>MTTPTDWQDAAVYQRLRALPACGLAWEFLRRNPGYRQAWRASARGLAGAADNLCEAWGLRFPG</sequence>
<dbReference type="InterPro" id="IPR045465">
    <property type="entry name" value="Trans_reg_dom"/>
</dbReference>